<keyword evidence="3" id="KW-1185">Reference proteome</keyword>
<feature type="region of interest" description="Disordered" evidence="1">
    <location>
        <begin position="1"/>
        <end position="51"/>
    </location>
</feature>
<feature type="compositionally biased region" description="Gly residues" evidence="1">
    <location>
        <begin position="1"/>
        <end position="10"/>
    </location>
</feature>
<sequence length="103" mass="11066">MGKGGDGGAAAAGTGEVARPVGPYRGDETHRSHPSHRAGRRRMRGRRRGPGSCRLCTGWNAASRLWRVSVGRKIGYRTDMPPIVAELLCGCCFLCHGSWPGSF</sequence>
<dbReference type="EMBL" id="AM889285">
    <property type="protein sequence ID" value="CAP57605.1"/>
    <property type="molecule type" value="Genomic_DNA"/>
</dbReference>
<gene>
    <name evidence="2" type="ordered locus">GDI3662</name>
</gene>
<evidence type="ECO:0000313" key="3">
    <source>
        <dbReference type="Proteomes" id="UP000001176"/>
    </source>
</evidence>
<dbReference type="KEGG" id="gdi:GDI3662"/>
<evidence type="ECO:0000256" key="1">
    <source>
        <dbReference type="SAM" id="MobiDB-lite"/>
    </source>
</evidence>
<name>A9H778_GLUDA</name>
<accession>A9H778</accession>
<reference evidence="2 3" key="1">
    <citation type="journal article" date="2009" name="BMC Genomics">
        <title>Complete genome sequence of the sugarcane nitrogen-fixing endophyte Gluconacetobacter diazotrophicus Pal5.</title>
        <authorList>
            <person name="Bertalan M."/>
            <person name="Albano R."/>
            <person name="Padua V."/>
            <person name="Rouws L."/>
            <person name="Rojas C."/>
            <person name="Hemerly A."/>
            <person name="Teixeira K."/>
            <person name="Schwab S."/>
            <person name="Araujo J."/>
            <person name="Oliveira A."/>
            <person name="Franca L."/>
            <person name="Magalhaes V."/>
            <person name="Alqueres S."/>
            <person name="Cardoso A."/>
            <person name="Almeida W."/>
            <person name="Loureiro M.M."/>
            <person name="Nogueira E."/>
            <person name="Cidade D."/>
            <person name="Oliveira D."/>
            <person name="Simao T."/>
            <person name="Macedo J."/>
            <person name="Valadao A."/>
            <person name="Dreschsel M."/>
            <person name="Freitas F."/>
            <person name="Vidal M."/>
            <person name="Guedes H."/>
            <person name="Rodrigues E."/>
            <person name="Meneses C."/>
            <person name="Brioso P."/>
            <person name="Pozzer L."/>
            <person name="Figueiredo D."/>
            <person name="Montano H."/>
            <person name="Junior J."/>
            <person name="Filho G."/>
            <person name="Flores V."/>
            <person name="Ferreira B."/>
            <person name="Branco A."/>
            <person name="Gonzalez P."/>
            <person name="Guillobel H."/>
            <person name="Lemos M."/>
            <person name="Seibel L."/>
            <person name="Macedo J."/>
            <person name="Alves-Ferreira M."/>
            <person name="Sachetto-Martins G."/>
            <person name="Coelho A."/>
            <person name="Santos E."/>
            <person name="Amaral G."/>
            <person name="Neves A."/>
            <person name="Pacheco A.B."/>
            <person name="Carvalho D."/>
            <person name="Lery L."/>
            <person name="Bisch P."/>
            <person name="Rossle S.C."/>
            <person name="Urmenyi T."/>
            <person name="Kruger W.V."/>
            <person name="Martins O."/>
            <person name="Baldani J.I."/>
            <person name="Ferreira P.C."/>
        </authorList>
    </citation>
    <scope>NUCLEOTIDE SEQUENCE [LARGE SCALE GENOMIC DNA]</scope>
    <source>
        <strain evidence="3">ATCC 49037 / DSM 5601 / CCUG 37298 / CIP 103539 / LMG 7603 / PAl5</strain>
    </source>
</reference>
<dbReference type="AlphaFoldDB" id="A9H778"/>
<feature type="compositionally biased region" description="Basic residues" evidence="1">
    <location>
        <begin position="32"/>
        <end position="49"/>
    </location>
</feature>
<organism evidence="2 3">
    <name type="scientific">Gluconacetobacter diazotrophicus (strain ATCC 49037 / DSM 5601 / CCUG 37298 / CIP 103539 / LMG 7603 / PAl5)</name>
    <dbReference type="NCBI Taxonomy" id="272568"/>
    <lineage>
        <taxon>Bacteria</taxon>
        <taxon>Pseudomonadati</taxon>
        <taxon>Pseudomonadota</taxon>
        <taxon>Alphaproteobacteria</taxon>
        <taxon>Acetobacterales</taxon>
        <taxon>Acetobacteraceae</taxon>
        <taxon>Gluconacetobacter</taxon>
    </lineage>
</organism>
<dbReference type="Proteomes" id="UP000001176">
    <property type="component" value="Chromosome"/>
</dbReference>
<evidence type="ECO:0000313" key="2">
    <source>
        <dbReference type="EMBL" id="CAP57605.1"/>
    </source>
</evidence>
<proteinExistence type="predicted"/>
<protein>
    <submittedName>
        <fullName evidence="2">Uncharacterized protein</fullName>
    </submittedName>
</protein>